<evidence type="ECO:0000313" key="2">
    <source>
        <dbReference type="EMBL" id="MCI41834.1"/>
    </source>
</evidence>
<dbReference type="AlphaFoldDB" id="A0A392S0H5"/>
<accession>A0A392S0H5</accession>
<dbReference type="EMBL" id="LXQA010296909">
    <property type="protein sequence ID" value="MCI41834.1"/>
    <property type="molecule type" value="Genomic_DNA"/>
</dbReference>
<sequence length="47" mass="5163">NQNIEEHEVRVSNCASPHSPPSPPPLLLLLPSPSTLSEKSNLKYLLD</sequence>
<evidence type="ECO:0000256" key="1">
    <source>
        <dbReference type="SAM" id="MobiDB-lite"/>
    </source>
</evidence>
<dbReference type="Proteomes" id="UP000265520">
    <property type="component" value="Unassembled WGS sequence"/>
</dbReference>
<organism evidence="2 3">
    <name type="scientific">Trifolium medium</name>
    <dbReference type="NCBI Taxonomy" id="97028"/>
    <lineage>
        <taxon>Eukaryota</taxon>
        <taxon>Viridiplantae</taxon>
        <taxon>Streptophyta</taxon>
        <taxon>Embryophyta</taxon>
        <taxon>Tracheophyta</taxon>
        <taxon>Spermatophyta</taxon>
        <taxon>Magnoliopsida</taxon>
        <taxon>eudicotyledons</taxon>
        <taxon>Gunneridae</taxon>
        <taxon>Pentapetalae</taxon>
        <taxon>rosids</taxon>
        <taxon>fabids</taxon>
        <taxon>Fabales</taxon>
        <taxon>Fabaceae</taxon>
        <taxon>Papilionoideae</taxon>
        <taxon>50 kb inversion clade</taxon>
        <taxon>NPAAA clade</taxon>
        <taxon>Hologalegina</taxon>
        <taxon>IRL clade</taxon>
        <taxon>Trifolieae</taxon>
        <taxon>Trifolium</taxon>
    </lineage>
</organism>
<feature type="non-terminal residue" evidence="2">
    <location>
        <position position="1"/>
    </location>
</feature>
<comment type="caution">
    <text evidence="2">The sequence shown here is derived from an EMBL/GenBank/DDBJ whole genome shotgun (WGS) entry which is preliminary data.</text>
</comment>
<evidence type="ECO:0000313" key="3">
    <source>
        <dbReference type="Proteomes" id="UP000265520"/>
    </source>
</evidence>
<feature type="compositionally biased region" description="Basic and acidic residues" evidence="1">
    <location>
        <begin position="1"/>
        <end position="10"/>
    </location>
</feature>
<protein>
    <submittedName>
        <fullName evidence="2">Uncharacterized protein</fullName>
    </submittedName>
</protein>
<feature type="region of interest" description="Disordered" evidence="1">
    <location>
        <begin position="1"/>
        <end position="33"/>
    </location>
</feature>
<name>A0A392S0H5_9FABA</name>
<keyword evidence="3" id="KW-1185">Reference proteome</keyword>
<proteinExistence type="predicted"/>
<reference evidence="2 3" key="1">
    <citation type="journal article" date="2018" name="Front. Plant Sci.">
        <title>Red Clover (Trifolium pratense) and Zigzag Clover (T. medium) - A Picture of Genomic Similarities and Differences.</title>
        <authorList>
            <person name="Dluhosova J."/>
            <person name="Istvanek J."/>
            <person name="Nedelnik J."/>
            <person name="Repkova J."/>
        </authorList>
    </citation>
    <scope>NUCLEOTIDE SEQUENCE [LARGE SCALE GENOMIC DNA]</scope>
    <source>
        <strain evidence="3">cv. 10/8</strain>
        <tissue evidence="2">Leaf</tissue>
    </source>
</reference>